<keyword evidence="3" id="KW-1185">Reference proteome</keyword>
<feature type="coiled-coil region" evidence="1">
    <location>
        <begin position="125"/>
        <end position="152"/>
    </location>
</feature>
<accession>A0AAV7JKS5</accession>
<dbReference type="AlphaFoldDB" id="A0AAV7JKS5"/>
<organism evidence="2 3">
    <name type="scientific">Oopsacas minuta</name>
    <dbReference type="NCBI Taxonomy" id="111878"/>
    <lineage>
        <taxon>Eukaryota</taxon>
        <taxon>Metazoa</taxon>
        <taxon>Porifera</taxon>
        <taxon>Hexactinellida</taxon>
        <taxon>Hexasterophora</taxon>
        <taxon>Lyssacinosida</taxon>
        <taxon>Leucopsacidae</taxon>
        <taxon>Oopsacas</taxon>
    </lineage>
</organism>
<evidence type="ECO:0000313" key="3">
    <source>
        <dbReference type="Proteomes" id="UP001165289"/>
    </source>
</evidence>
<proteinExistence type="predicted"/>
<name>A0AAV7JKS5_9METZ</name>
<evidence type="ECO:0000256" key="1">
    <source>
        <dbReference type="SAM" id="Coils"/>
    </source>
</evidence>
<keyword evidence="1" id="KW-0175">Coiled coil</keyword>
<gene>
    <name evidence="2" type="ORF">LOD99_11778</name>
</gene>
<protein>
    <submittedName>
        <fullName evidence="2">Uncharacterized protein</fullName>
    </submittedName>
</protein>
<reference evidence="2 3" key="1">
    <citation type="journal article" date="2023" name="BMC Biol.">
        <title>The compact genome of the sponge Oopsacas minuta (Hexactinellida) is lacking key metazoan core genes.</title>
        <authorList>
            <person name="Santini S."/>
            <person name="Schenkelaars Q."/>
            <person name="Jourda C."/>
            <person name="Duchesne M."/>
            <person name="Belahbib H."/>
            <person name="Rocher C."/>
            <person name="Selva M."/>
            <person name="Riesgo A."/>
            <person name="Vervoort M."/>
            <person name="Leys S.P."/>
            <person name="Kodjabachian L."/>
            <person name="Le Bivic A."/>
            <person name="Borchiellini C."/>
            <person name="Claverie J.M."/>
            <person name="Renard E."/>
        </authorList>
    </citation>
    <scope>NUCLEOTIDE SEQUENCE [LARGE SCALE GENOMIC DNA]</scope>
    <source>
        <strain evidence="2">SPO-2</strain>
    </source>
</reference>
<comment type="caution">
    <text evidence="2">The sequence shown here is derived from an EMBL/GenBank/DDBJ whole genome shotgun (WGS) entry which is preliminary data.</text>
</comment>
<dbReference type="EMBL" id="JAKMXF010000321">
    <property type="protein sequence ID" value="KAI6649413.1"/>
    <property type="molecule type" value="Genomic_DNA"/>
</dbReference>
<dbReference type="Proteomes" id="UP001165289">
    <property type="component" value="Unassembled WGS sequence"/>
</dbReference>
<sequence length="229" mass="26902">MSDLIQITKENLFILPSAFNSDSMNKPNSKLFDSDVIKLSPTISFAEKCAKLRLSIIDKLDNMKTDEIEHFQTMSEWIQMSGTVWDTIINYQDIVKYDDYQEIKCSELLNCIISEIMEKHIYSNRDRFDQAAEKLTQEIQDLKTQVNSNQKLTSVMLKFDETFNIHYERCLADFLKKCEGDRQLKELFRICSEAKSNLLKLLYMVRKEYEDSFKFQVNAAHTEIKLSRA</sequence>
<evidence type="ECO:0000313" key="2">
    <source>
        <dbReference type="EMBL" id="KAI6649413.1"/>
    </source>
</evidence>